<name>A0A6V7XJA0_MELEN</name>
<keyword evidence="1" id="KW-0472">Membrane</keyword>
<organism evidence="3 4">
    <name type="scientific">Meloidogyne enterolobii</name>
    <name type="common">Root-knot nematode worm</name>
    <name type="synonym">Meloidogyne mayaguensis</name>
    <dbReference type="NCBI Taxonomy" id="390850"/>
    <lineage>
        <taxon>Eukaryota</taxon>
        <taxon>Metazoa</taxon>
        <taxon>Ecdysozoa</taxon>
        <taxon>Nematoda</taxon>
        <taxon>Chromadorea</taxon>
        <taxon>Rhabditida</taxon>
        <taxon>Tylenchina</taxon>
        <taxon>Tylenchomorpha</taxon>
        <taxon>Tylenchoidea</taxon>
        <taxon>Meloidogynidae</taxon>
        <taxon>Meloidogyninae</taxon>
        <taxon>Meloidogyne</taxon>
    </lineage>
</organism>
<keyword evidence="1" id="KW-0812">Transmembrane</keyword>
<evidence type="ECO:0000313" key="4">
    <source>
        <dbReference type="Proteomes" id="UP000580250"/>
    </source>
</evidence>
<comment type="caution">
    <text evidence="3">The sequence shown here is derived from an EMBL/GenBank/DDBJ whole genome shotgun (WGS) entry which is preliminary data.</text>
</comment>
<proteinExistence type="predicted"/>
<dbReference type="Proteomes" id="UP000580250">
    <property type="component" value="Unassembled WGS sequence"/>
</dbReference>
<evidence type="ECO:0000256" key="1">
    <source>
        <dbReference type="SAM" id="Phobius"/>
    </source>
</evidence>
<evidence type="ECO:0000313" key="3">
    <source>
        <dbReference type="EMBL" id="CAD2199374.1"/>
    </source>
</evidence>
<accession>A0A6V7XJA0</accession>
<keyword evidence="2" id="KW-0732">Signal</keyword>
<protein>
    <submittedName>
        <fullName evidence="3">Uncharacterized protein</fullName>
    </submittedName>
</protein>
<dbReference type="AlphaFoldDB" id="A0A6V7XJA0"/>
<feature type="signal peptide" evidence="2">
    <location>
        <begin position="1"/>
        <end position="20"/>
    </location>
</feature>
<feature type="chain" id="PRO_5027884132" evidence="2">
    <location>
        <begin position="21"/>
        <end position="98"/>
    </location>
</feature>
<keyword evidence="1" id="KW-1133">Transmembrane helix</keyword>
<sequence>MYIIFIFLIDLILHFASTKATASLTCAALLTPFFLFTTGQLSLFPDSRRLFSLFSSSLSQQPIILFGFSDKRKFKFFPKFSFYSLFFILQPVSPFLFF</sequence>
<evidence type="ECO:0000256" key="2">
    <source>
        <dbReference type="SAM" id="SignalP"/>
    </source>
</evidence>
<dbReference type="EMBL" id="CAJEWN010001688">
    <property type="protein sequence ID" value="CAD2199374.1"/>
    <property type="molecule type" value="Genomic_DNA"/>
</dbReference>
<reference evidence="3 4" key="1">
    <citation type="submission" date="2020-08" db="EMBL/GenBank/DDBJ databases">
        <authorList>
            <person name="Koutsovoulos G."/>
            <person name="Danchin GJ E."/>
        </authorList>
    </citation>
    <scope>NUCLEOTIDE SEQUENCE [LARGE SCALE GENOMIC DNA]</scope>
</reference>
<gene>
    <name evidence="3" type="ORF">MENT_LOCUS52754</name>
</gene>
<feature type="transmembrane region" description="Helical" evidence="1">
    <location>
        <begin position="80"/>
        <end position="97"/>
    </location>
</feature>